<dbReference type="KEGG" id="dpl:KGM_209987"/>
<gene>
    <name evidence="2" type="ORF">KGM_209987</name>
</gene>
<evidence type="ECO:0000256" key="1">
    <source>
        <dbReference type="SAM" id="MobiDB-lite"/>
    </source>
</evidence>
<reference evidence="2 3" key="1">
    <citation type="journal article" date="2011" name="Cell">
        <title>The monarch butterfly genome yields insights into long-distance migration.</title>
        <authorList>
            <person name="Zhan S."/>
            <person name="Merlin C."/>
            <person name="Boore J.L."/>
            <person name="Reppert S.M."/>
        </authorList>
    </citation>
    <scope>NUCLEOTIDE SEQUENCE [LARGE SCALE GENOMIC DNA]</scope>
    <source>
        <strain evidence="2">F-2</strain>
    </source>
</reference>
<protein>
    <submittedName>
        <fullName evidence="2">Uncharacterized protein</fullName>
    </submittedName>
</protein>
<comment type="caution">
    <text evidence="2">The sequence shown here is derived from an EMBL/GenBank/DDBJ whole genome shotgun (WGS) entry which is preliminary data.</text>
</comment>
<dbReference type="EMBL" id="AGBW02008466">
    <property type="protein sequence ID" value="OWR53294.1"/>
    <property type="molecule type" value="Genomic_DNA"/>
</dbReference>
<dbReference type="InParanoid" id="A0A212FHU1"/>
<evidence type="ECO:0000313" key="3">
    <source>
        <dbReference type="Proteomes" id="UP000007151"/>
    </source>
</evidence>
<accession>A0A212FHU1</accession>
<sequence>MCKDRAVSTLTLGQIKTLKPASIRRGSKIKYTVVNTADIKVLYYKTCPPSRGSAIRTARSGLAPARAGNTVRTHGVDTDLLAPRVGDTSFCLNNRVRYHLDISDVWWRQARAGEGGRGGRFTSSSASSGSWSDSSPYTEDRWARYDGSAGDTTGRTSSAAAAVCGLWGPTASDASVEGEKERRIGERERGREGDLGECATKQTEPNLSETVRKSWSRADLNAGGGGGGLRGAGARKDPAPAAPTAPTAPTAAPTDRDRDPDRPAGKRLRADR</sequence>
<feature type="compositionally biased region" description="Basic and acidic residues" evidence="1">
    <location>
        <begin position="254"/>
        <end position="272"/>
    </location>
</feature>
<evidence type="ECO:0000313" key="2">
    <source>
        <dbReference type="EMBL" id="OWR53294.1"/>
    </source>
</evidence>
<feature type="compositionally biased region" description="Basic and acidic residues" evidence="1">
    <location>
        <begin position="177"/>
        <end position="194"/>
    </location>
</feature>
<dbReference type="AlphaFoldDB" id="A0A212FHU1"/>
<name>A0A212FHU1_DANPL</name>
<dbReference type="Proteomes" id="UP000007151">
    <property type="component" value="Unassembled WGS sequence"/>
</dbReference>
<proteinExistence type="predicted"/>
<feature type="compositionally biased region" description="Gly residues" evidence="1">
    <location>
        <begin position="222"/>
        <end position="231"/>
    </location>
</feature>
<feature type="region of interest" description="Disordered" evidence="1">
    <location>
        <begin position="169"/>
        <end position="272"/>
    </location>
</feature>
<keyword evidence="3" id="KW-1185">Reference proteome</keyword>
<feature type="region of interest" description="Disordered" evidence="1">
    <location>
        <begin position="113"/>
        <end position="140"/>
    </location>
</feature>
<organism evidence="2 3">
    <name type="scientific">Danaus plexippus plexippus</name>
    <dbReference type="NCBI Taxonomy" id="278856"/>
    <lineage>
        <taxon>Eukaryota</taxon>
        <taxon>Metazoa</taxon>
        <taxon>Ecdysozoa</taxon>
        <taxon>Arthropoda</taxon>
        <taxon>Hexapoda</taxon>
        <taxon>Insecta</taxon>
        <taxon>Pterygota</taxon>
        <taxon>Neoptera</taxon>
        <taxon>Endopterygota</taxon>
        <taxon>Lepidoptera</taxon>
        <taxon>Glossata</taxon>
        <taxon>Ditrysia</taxon>
        <taxon>Papilionoidea</taxon>
        <taxon>Nymphalidae</taxon>
        <taxon>Danainae</taxon>
        <taxon>Danaini</taxon>
        <taxon>Danaina</taxon>
        <taxon>Danaus</taxon>
        <taxon>Danaus</taxon>
    </lineage>
</organism>
<feature type="compositionally biased region" description="Polar residues" evidence="1">
    <location>
        <begin position="200"/>
        <end position="209"/>
    </location>
</feature>
<feature type="compositionally biased region" description="Low complexity" evidence="1">
    <location>
        <begin position="120"/>
        <end position="135"/>
    </location>
</feature>
<feature type="compositionally biased region" description="Low complexity" evidence="1">
    <location>
        <begin position="242"/>
        <end position="253"/>
    </location>
</feature>